<reference evidence="1" key="1">
    <citation type="submission" date="2020-05" db="EMBL/GenBank/DDBJ databases">
        <authorList>
            <person name="Chiriac C."/>
            <person name="Salcher M."/>
            <person name="Ghai R."/>
            <person name="Kavagutti S V."/>
        </authorList>
    </citation>
    <scope>NUCLEOTIDE SEQUENCE</scope>
</reference>
<accession>A0A6J5RXA2</accession>
<sequence length="359" mass="36597">MCLPALAFVGAALGASAGAAAAVGTAATIGAIGVGVSAYGTYKAGQTAKQQAQLQAQNAAEQAALASENATNIEKTGKINYDLTLAVGGLNSAMTQAVSDTNISILNATTDFNVGMIKATTSFNVSSAEGAAALLEARGEAEATVHRGNADLLEVQAQDTLEAGNQAERQSRAAYSSLKGSQRARMAANGATLDEGSNLRIQSDTDYLSDVDADTIKTNAMKAAFGYRVSAVQERTTAAFASLDGQAQGIQKRGEAIAARINGAAGIASAELDRAVKTLDNKMTTSVQILQTNMNAQIDALNIKQQTESDAWAARASAKGYQGVAAQARLTAKSTNPGLMAATSLASGASSLFLASYRG</sequence>
<name>A0A6J5RXA2_9CAUD</name>
<dbReference type="EMBL" id="LR797273">
    <property type="protein sequence ID" value="CAB4198776.1"/>
    <property type="molecule type" value="Genomic_DNA"/>
</dbReference>
<gene>
    <name evidence="1" type="ORF">UFOVP1324_3</name>
</gene>
<evidence type="ECO:0000313" key="1">
    <source>
        <dbReference type="EMBL" id="CAB4198776.1"/>
    </source>
</evidence>
<proteinExistence type="predicted"/>
<protein>
    <submittedName>
        <fullName evidence="1">Uncharacterized protein</fullName>
    </submittedName>
</protein>
<organism evidence="1">
    <name type="scientific">uncultured Caudovirales phage</name>
    <dbReference type="NCBI Taxonomy" id="2100421"/>
    <lineage>
        <taxon>Viruses</taxon>
        <taxon>Duplodnaviria</taxon>
        <taxon>Heunggongvirae</taxon>
        <taxon>Uroviricota</taxon>
        <taxon>Caudoviricetes</taxon>
        <taxon>Peduoviridae</taxon>
        <taxon>Maltschvirus</taxon>
        <taxon>Maltschvirus maltsch</taxon>
    </lineage>
</organism>